<dbReference type="AlphaFoldDB" id="A0AAN9R9W3"/>
<organism evidence="3 4">
    <name type="scientific">Phaseolus coccineus</name>
    <name type="common">Scarlet runner bean</name>
    <name type="synonym">Phaseolus multiflorus</name>
    <dbReference type="NCBI Taxonomy" id="3886"/>
    <lineage>
        <taxon>Eukaryota</taxon>
        <taxon>Viridiplantae</taxon>
        <taxon>Streptophyta</taxon>
        <taxon>Embryophyta</taxon>
        <taxon>Tracheophyta</taxon>
        <taxon>Spermatophyta</taxon>
        <taxon>Magnoliopsida</taxon>
        <taxon>eudicotyledons</taxon>
        <taxon>Gunneridae</taxon>
        <taxon>Pentapetalae</taxon>
        <taxon>rosids</taxon>
        <taxon>fabids</taxon>
        <taxon>Fabales</taxon>
        <taxon>Fabaceae</taxon>
        <taxon>Papilionoideae</taxon>
        <taxon>50 kb inversion clade</taxon>
        <taxon>NPAAA clade</taxon>
        <taxon>indigoferoid/millettioid clade</taxon>
        <taxon>Phaseoleae</taxon>
        <taxon>Phaseolus</taxon>
    </lineage>
</organism>
<evidence type="ECO:0000256" key="2">
    <source>
        <dbReference type="ARBA" id="ARBA00022512"/>
    </source>
</evidence>
<keyword evidence="2" id="KW-0134">Cell wall</keyword>
<proteinExistence type="predicted"/>
<keyword evidence="2" id="KW-0964">Secreted</keyword>
<evidence type="ECO:0000313" key="3">
    <source>
        <dbReference type="EMBL" id="KAK7364596.1"/>
    </source>
</evidence>
<name>A0AAN9R9W3_PHACN</name>
<evidence type="ECO:0000313" key="4">
    <source>
        <dbReference type="Proteomes" id="UP001374584"/>
    </source>
</evidence>
<dbReference type="InterPro" id="IPR039279">
    <property type="entry name" value="QRT3-like"/>
</dbReference>
<dbReference type="EMBL" id="JAYMYR010000005">
    <property type="protein sequence ID" value="KAK7364596.1"/>
    <property type="molecule type" value="Genomic_DNA"/>
</dbReference>
<dbReference type="InterPro" id="IPR011050">
    <property type="entry name" value="Pectin_lyase_fold/virulence"/>
</dbReference>
<sequence length="111" mass="11878">MSRALAMSVCLSRPGDARMPRALAMSACLSRAGDIRMSRALAMTDDNRHAWLKGSNGPKTYRVLLWSMKDPKKPHVYFVTSYGADPTGSSDSSEALLAAIADAAKGPSEGF</sequence>
<accession>A0AAN9R9W3</accession>
<dbReference type="PANTHER" id="PTHR33928:SF6">
    <property type="entry name" value="POLYGALACTURONASE QRT3-LIKE PROTEIN"/>
    <property type="match status" value="1"/>
</dbReference>
<dbReference type="PANTHER" id="PTHR33928">
    <property type="entry name" value="POLYGALACTURONASE QRT3"/>
    <property type="match status" value="1"/>
</dbReference>
<dbReference type="InterPro" id="IPR012334">
    <property type="entry name" value="Pectin_lyas_fold"/>
</dbReference>
<comment type="subcellular location">
    <subcellularLocation>
        <location evidence="1">Secreted</location>
        <location evidence="1">Cell wall</location>
    </subcellularLocation>
</comment>
<evidence type="ECO:0000256" key="1">
    <source>
        <dbReference type="ARBA" id="ARBA00004191"/>
    </source>
</evidence>
<dbReference type="SUPFAM" id="SSF51126">
    <property type="entry name" value="Pectin lyase-like"/>
    <property type="match status" value="1"/>
</dbReference>
<reference evidence="3 4" key="1">
    <citation type="submission" date="2024-01" db="EMBL/GenBank/DDBJ databases">
        <title>The genomes of 5 underutilized Papilionoideae crops provide insights into root nodulation and disease resistanc.</title>
        <authorList>
            <person name="Jiang F."/>
        </authorList>
    </citation>
    <scope>NUCLEOTIDE SEQUENCE [LARGE SCALE GENOMIC DNA]</scope>
    <source>
        <strain evidence="3">JINMINGXINNONG_FW02</strain>
        <tissue evidence="3">Leaves</tissue>
    </source>
</reference>
<dbReference type="GO" id="GO:0004650">
    <property type="term" value="F:polygalacturonase activity"/>
    <property type="evidence" value="ECO:0007669"/>
    <property type="project" value="InterPro"/>
</dbReference>
<dbReference type="Gene3D" id="2.160.20.10">
    <property type="entry name" value="Single-stranded right-handed beta-helix, Pectin lyase-like"/>
    <property type="match status" value="1"/>
</dbReference>
<dbReference type="Proteomes" id="UP001374584">
    <property type="component" value="Unassembled WGS sequence"/>
</dbReference>
<comment type="caution">
    <text evidence="3">The sequence shown here is derived from an EMBL/GenBank/DDBJ whole genome shotgun (WGS) entry which is preliminary data.</text>
</comment>
<protein>
    <submittedName>
        <fullName evidence="3">Uncharacterized protein</fullName>
    </submittedName>
</protein>
<keyword evidence="4" id="KW-1185">Reference proteome</keyword>
<gene>
    <name evidence="3" type="ORF">VNO80_13333</name>
</gene>